<dbReference type="InterPro" id="IPR003439">
    <property type="entry name" value="ABC_transporter-like_ATP-bd"/>
</dbReference>
<evidence type="ECO:0000256" key="1">
    <source>
        <dbReference type="ARBA" id="ARBA00004370"/>
    </source>
</evidence>
<accession>A0A850NS72</accession>
<evidence type="ECO:0000256" key="5">
    <source>
        <dbReference type="ARBA" id="ARBA00023136"/>
    </source>
</evidence>
<keyword evidence="7" id="KW-0547">Nucleotide-binding</keyword>
<dbReference type="GO" id="GO:0016887">
    <property type="term" value="F:ATP hydrolysis activity"/>
    <property type="evidence" value="ECO:0007669"/>
    <property type="project" value="InterPro"/>
</dbReference>
<organism evidence="7 8">
    <name type="scientific">Endobacter medicaginis</name>
    <dbReference type="NCBI Taxonomy" id="1181271"/>
    <lineage>
        <taxon>Bacteria</taxon>
        <taxon>Pseudomonadati</taxon>
        <taxon>Pseudomonadota</taxon>
        <taxon>Alphaproteobacteria</taxon>
        <taxon>Acetobacterales</taxon>
        <taxon>Acetobacteraceae</taxon>
        <taxon>Endobacter</taxon>
    </lineage>
</organism>
<keyword evidence="3" id="KW-0813">Transport</keyword>
<comment type="subcellular location">
    <subcellularLocation>
        <location evidence="1">Membrane</location>
    </subcellularLocation>
</comment>
<reference evidence="7 8" key="1">
    <citation type="submission" date="2020-06" db="EMBL/GenBank/DDBJ databases">
        <title>Description of novel acetic acid bacteria.</title>
        <authorList>
            <person name="Sombolestani A."/>
        </authorList>
    </citation>
    <scope>NUCLEOTIDE SEQUENCE [LARGE SCALE GENOMIC DNA]</scope>
    <source>
        <strain evidence="7 8">LMG 26838</strain>
    </source>
</reference>
<evidence type="ECO:0000259" key="6">
    <source>
        <dbReference type="Pfam" id="PF00005"/>
    </source>
</evidence>
<protein>
    <submittedName>
        <fullName evidence="7">ATP-binding cassette domain-containing protein</fullName>
    </submittedName>
</protein>
<dbReference type="GO" id="GO:0005524">
    <property type="term" value="F:ATP binding"/>
    <property type="evidence" value="ECO:0007669"/>
    <property type="project" value="UniProtKB-KW"/>
</dbReference>
<dbReference type="PANTHER" id="PTHR43297:SF2">
    <property type="entry name" value="DIPEPTIDE TRANSPORT ATP-BINDING PROTEIN DPPD"/>
    <property type="match status" value="1"/>
</dbReference>
<feature type="non-terminal residue" evidence="7">
    <location>
        <position position="107"/>
    </location>
</feature>
<dbReference type="InterPro" id="IPR027417">
    <property type="entry name" value="P-loop_NTPase"/>
</dbReference>
<proteinExistence type="inferred from homology"/>
<dbReference type="SUPFAM" id="SSF52540">
    <property type="entry name" value="P-loop containing nucleoside triphosphate hydrolases"/>
    <property type="match status" value="1"/>
</dbReference>
<dbReference type="PANTHER" id="PTHR43297">
    <property type="entry name" value="OLIGOPEPTIDE TRANSPORT ATP-BINDING PROTEIN APPD"/>
    <property type="match status" value="1"/>
</dbReference>
<name>A0A850NS72_9PROT</name>
<keyword evidence="5" id="KW-0472">Membrane</keyword>
<dbReference type="AlphaFoldDB" id="A0A850NS72"/>
<gene>
    <name evidence="7" type="ORF">HUK83_18670</name>
</gene>
<dbReference type="InterPro" id="IPR050388">
    <property type="entry name" value="ABC_Ni/Peptide_Import"/>
</dbReference>
<dbReference type="GO" id="GO:0016020">
    <property type="term" value="C:membrane"/>
    <property type="evidence" value="ECO:0007669"/>
    <property type="project" value="UniProtKB-SubCell"/>
</dbReference>
<evidence type="ECO:0000256" key="3">
    <source>
        <dbReference type="ARBA" id="ARBA00022448"/>
    </source>
</evidence>
<sequence length="107" mass="11528">MLLELDGFGATLGSLTLLRGIDLSLSPGDSLALVGESGSGKTTLALALMRLLPEGAQLHGHARLDGTDLTRLHEADMRRLRGRRISMVFQEPLRALDPLMRAGRQIA</sequence>
<dbReference type="Pfam" id="PF00005">
    <property type="entry name" value="ABC_tran"/>
    <property type="match status" value="1"/>
</dbReference>
<evidence type="ECO:0000256" key="4">
    <source>
        <dbReference type="ARBA" id="ARBA00022475"/>
    </source>
</evidence>
<dbReference type="RefSeq" id="WP_176627167.1">
    <property type="nucleotide sequence ID" value="NZ_JABXXQ010000798.1"/>
</dbReference>
<dbReference type="Gene3D" id="3.40.50.300">
    <property type="entry name" value="P-loop containing nucleotide triphosphate hydrolases"/>
    <property type="match status" value="1"/>
</dbReference>
<comment type="caution">
    <text evidence="7">The sequence shown here is derived from an EMBL/GenBank/DDBJ whole genome shotgun (WGS) entry which is preliminary data.</text>
</comment>
<feature type="domain" description="ABC transporter" evidence="6">
    <location>
        <begin position="18"/>
        <end position="100"/>
    </location>
</feature>
<keyword evidence="4" id="KW-1003">Cell membrane</keyword>
<keyword evidence="7" id="KW-0067">ATP-binding</keyword>
<evidence type="ECO:0000256" key="2">
    <source>
        <dbReference type="ARBA" id="ARBA00005417"/>
    </source>
</evidence>
<dbReference type="Proteomes" id="UP000565205">
    <property type="component" value="Unassembled WGS sequence"/>
</dbReference>
<dbReference type="EMBL" id="JABXXQ010000798">
    <property type="protein sequence ID" value="NVN32353.1"/>
    <property type="molecule type" value="Genomic_DNA"/>
</dbReference>
<comment type="similarity">
    <text evidence="2">Belongs to the ABC transporter superfamily.</text>
</comment>
<evidence type="ECO:0000313" key="7">
    <source>
        <dbReference type="EMBL" id="NVN32353.1"/>
    </source>
</evidence>
<evidence type="ECO:0000313" key="8">
    <source>
        <dbReference type="Proteomes" id="UP000565205"/>
    </source>
</evidence>